<evidence type="ECO:0000313" key="3">
    <source>
        <dbReference type="Proteomes" id="UP000274922"/>
    </source>
</evidence>
<proteinExistence type="predicted"/>
<dbReference type="EMBL" id="ML014327">
    <property type="protein sequence ID" value="RKO99039.1"/>
    <property type="molecule type" value="Genomic_DNA"/>
</dbReference>
<reference evidence="3" key="1">
    <citation type="journal article" date="2018" name="Nat. Microbiol.">
        <title>Leveraging single-cell genomics to expand the fungal tree of life.</title>
        <authorList>
            <person name="Ahrendt S.R."/>
            <person name="Quandt C.A."/>
            <person name="Ciobanu D."/>
            <person name="Clum A."/>
            <person name="Salamov A."/>
            <person name="Andreopoulos B."/>
            <person name="Cheng J.F."/>
            <person name="Woyke T."/>
            <person name="Pelin A."/>
            <person name="Henrissat B."/>
            <person name="Reynolds N.K."/>
            <person name="Benny G.L."/>
            <person name="Smith M.E."/>
            <person name="James T.Y."/>
            <person name="Grigoriev I.V."/>
        </authorList>
    </citation>
    <scope>NUCLEOTIDE SEQUENCE [LARGE SCALE GENOMIC DNA]</scope>
    <source>
        <strain evidence="3">ATCC 52028</strain>
    </source>
</reference>
<dbReference type="Proteomes" id="UP000274922">
    <property type="component" value="Unassembled WGS sequence"/>
</dbReference>
<feature type="compositionally biased region" description="Low complexity" evidence="1">
    <location>
        <begin position="1311"/>
        <end position="1324"/>
    </location>
</feature>
<protein>
    <submittedName>
        <fullName evidence="2">Uncharacterized protein</fullName>
    </submittedName>
</protein>
<keyword evidence="3" id="KW-1185">Reference proteome</keyword>
<accession>A0A4P9WZM7</accession>
<evidence type="ECO:0000256" key="1">
    <source>
        <dbReference type="SAM" id="MobiDB-lite"/>
    </source>
</evidence>
<sequence length="2012" mass="216177">MAAPDLATALVSPSAITRSQALAWVQRQVQLPPSRDAWQAASDYVCDAVVKNSQYPPRLVLDLLELVVPFWLADRPDAIDGVPRLVLRALQHIDVRRGDARLVEPLCWLWVVCEAAPPDSPLKPDANEQKSWATRLAQSPASVMALSQAYLRLLRHGDAHPAEAVAGAGAETATGAEEETELEDWADDSAMLPEGTALRHSQILRFVEVHVSQGLAGHPNAAYLSEAMWSSLTTLSDALAAVAREAPASPPTAEGPDATPLGVRLVQLWFRLLDTMMPLWAHRGWRLGERIPESRYRWLLHRLRDDVAALATQPATPATVFSGFLRRCYEISAAWGCLATELPMRVPPAPPSLRSAVAKPDRTGSAASSSSRLMCDQPQVGRTVLAWLFSGKRPSALAVCIARADAAVREAHAASTRLLASFLLIQISVTGSASLFTTVRPSMIARLVSAVTRAAARLAPDAPDASVSATDWLAAFALLTDQLATGRAAVTDDALLARVLAARRAAPATRDTVAWPAAALAGPAQLMAAAVDGLARDGAIVALSCDAPGVLSDRSPAAFGWVHLGAQLCDPTRLAARDTTWLVPLRPLVAQHLEAAVALVRWSHEHLAAARPAGRGRDAARACLGAVHLELLLHSGTATLARAFLDDEFRRGHVLANKGPKLAEADATALIGIMHTMDRVVDVHPSAWVLAQAFLDMISRVLQENLRRLSRHHMTAVWERLIIALLDCLAERVLSRESTQAADALLLCLRFIDEWPSHLITPSAGERLERVVVRSLEARVSTGQSLYLSFLKAWSARMLDNKFIDAAQTALIGRLMLHVAHDCGREVTAKTVEEDDTLPVYAQELLTQWVLPHIHPTATATTSTDDVTSHETVAVTASAESRLMRPLALRALLAFPSFHHADVAVDAEGMTERRARLPDAAAVRGPLGLAPLANALPATRNASLDPTADEDSDAWAAYWAASVDWEIAHMPRSVYIHQAALPATAPAAMTMGAAGSSHPATPSITQQPVGPVDLMRVLSQWKDDCFPGQREGAMFLLLWQSTPLVASLPTRAIADADEALQAFSPLMDLAQELLRNASGLMEIGLPMRTGGLATIHQAFWESILAALAFHPWQSHKEAILTMLIDRMAGRISHVKEEADLVDLSSPSVVSYAGLVHAALMSRETPLDLFFHIEEAVHRIHALLTVWLASPWTATDATGHDLVHALLLLMPHFTAHDSVLVVSVIRVLERCAAQVDASQFVWTVAAATEGLYAMYYGPARAELGLDAHDTPTLTSLAVRATSTVPCLLGFALGACHDAALVDAITQHLSAADEAPAPGDPVGDAPSLSPTPTPEAVPETLAALLAGLVRQLPRYVVDGHVVVPVNAYARAQLLSALLLAVEVADRLGHDGLAAHPVLGPLAAQRAVWRSTVVAGFLGVELTQAVALWTTAFAQVESAFQRQLYIEHPRDPDVKIASARLLASAVRSLHPAAVAQPSKSKSKSLLDAVWQCVVKEREPALKKMGCWVYGLLLHGYAHPAARVPRASSALLSARASGDMPAGGDVPARLDRLDVVLSPSRHLWDALCTALSPEAAPPSMGTTAWLLAVLSQIERPLPVVSGLPLCTVPPRFWGVLREDPVRWVQWSTFLRRQVNPRSDFAWHNALVMNLHEMAKQQQGPRGLPACLEAEIHTTFDVLMRSVGIVAAAQPRADHANLPGRRTAPFVRITTLAEALSGLLAILLAEPTSPALVRFLTWLGTRCRATSSGAADRYMTQASAIGIYGPLLETWERAPCASVADIRRLVAFKPCFVHASDLHKTLFAASETASTAPLSPKAMLGRAMLLPTLEKHRMADEEPSASHLVPVLQGVVTLLASSSSSSSSPASSASDVSSPSSLSNESAAYLAAVVLEQLTAFRSREALGGELLTLVLVRCQHADWRGVATAWRLALQMWDMAPPHATEPTAPPVVSTAWLRGITANGLTLSLGGKVTHLCRELPRYPPCAPLLPACRELRRVLALFVETSYHVEDGALVFED</sequence>
<feature type="region of interest" description="Disordered" evidence="1">
    <location>
        <begin position="1311"/>
        <end position="1333"/>
    </location>
</feature>
<name>A0A4P9WZM7_9FUNG</name>
<evidence type="ECO:0000313" key="2">
    <source>
        <dbReference type="EMBL" id="RKO99039.1"/>
    </source>
</evidence>
<feature type="region of interest" description="Disordered" evidence="1">
    <location>
        <begin position="350"/>
        <end position="372"/>
    </location>
</feature>
<gene>
    <name evidence="2" type="ORF">CXG81DRAFT_28176</name>
</gene>
<organism evidence="2 3">
    <name type="scientific">Caulochytrium protostelioides</name>
    <dbReference type="NCBI Taxonomy" id="1555241"/>
    <lineage>
        <taxon>Eukaryota</taxon>
        <taxon>Fungi</taxon>
        <taxon>Fungi incertae sedis</taxon>
        <taxon>Chytridiomycota</taxon>
        <taxon>Chytridiomycota incertae sedis</taxon>
        <taxon>Chytridiomycetes</taxon>
        <taxon>Caulochytriales</taxon>
        <taxon>Caulochytriaceae</taxon>
        <taxon>Caulochytrium</taxon>
    </lineage>
</organism>